<evidence type="ECO:0000313" key="3">
    <source>
        <dbReference type="EMBL" id="RGX12804.1"/>
    </source>
</evidence>
<name>A0A413EXU9_BACOV</name>
<accession>A0A413EXU9</accession>
<comment type="caution">
    <text evidence="3">The sequence shown here is derived from an EMBL/GenBank/DDBJ whole genome shotgun (WGS) entry which is preliminary data.</text>
</comment>
<gene>
    <name evidence="3" type="ORF">DWV35_02555</name>
    <name evidence="2" type="ORF">F3B90_26245</name>
</gene>
<evidence type="ECO:0000313" key="5">
    <source>
        <dbReference type="Proteomes" id="UP000424805"/>
    </source>
</evidence>
<dbReference type="AlphaFoldDB" id="A0A413EXU9"/>
<keyword evidence="1" id="KW-0812">Transmembrane</keyword>
<evidence type="ECO:0000256" key="1">
    <source>
        <dbReference type="SAM" id="Phobius"/>
    </source>
</evidence>
<dbReference type="EMBL" id="VWFP01000059">
    <property type="protein sequence ID" value="KAA4618691.1"/>
    <property type="molecule type" value="Genomic_DNA"/>
</dbReference>
<protein>
    <submittedName>
        <fullName evidence="3">Uncharacterized protein</fullName>
    </submittedName>
</protein>
<evidence type="ECO:0000313" key="4">
    <source>
        <dbReference type="Proteomes" id="UP000286031"/>
    </source>
</evidence>
<keyword evidence="1" id="KW-0472">Membrane</keyword>
<organism evidence="3 4">
    <name type="scientific">Bacteroides ovatus</name>
    <dbReference type="NCBI Taxonomy" id="28116"/>
    <lineage>
        <taxon>Bacteria</taxon>
        <taxon>Pseudomonadati</taxon>
        <taxon>Bacteroidota</taxon>
        <taxon>Bacteroidia</taxon>
        <taxon>Bacteroidales</taxon>
        <taxon>Bacteroidaceae</taxon>
        <taxon>Bacteroides</taxon>
    </lineage>
</organism>
<reference evidence="2 5" key="2">
    <citation type="journal article" date="2019" name="Nat. Med.">
        <title>A library of human gut bacterial isolates paired with longitudinal multiomics data enables mechanistic microbiome research.</title>
        <authorList>
            <person name="Poyet M."/>
            <person name="Groussin M."/>
            <person name="Gibbons S.M."/>
            <person name="Avila-Pacheco J."/>
            <person name="Jiang X."/>
            <person name="Kearney S.M."/>
            <person name="Perrotta A.R."/>
            <person name="Berdy B."/>
            <person name="Zhao S."/>
            <person name="Lieberman T.D."/>
            <person name="Swanson P.K."/>
            <person name="Smith M."/>
            <person name="Roesemann S."/>
            <person name="Alexander J.E."/>
            <person name="Rich S.A."/>
            <person name="Livny J."/>
            <person name="Vlamakis H."/>
            <person name="Clish C."/>
            <person name="Bullock K."/>
            <person name="Deik A."/>
            <person name="Scott J."/>
            <person name="Pierce K.A."/>
            <person name="Xavier R.J."/>
            <person name="Alm E.J."/>
        </authorList>
    </citation>
    <scope>NUCLEOTIDE SEQUENCE [LARGE SCALE GENOMIC DNA]</scope>
    <source>
        <strain evidence="2 5">BIOML-A15</strain>
    </source>
</reference>
<feature type="transmembrane region" description="Helical" evidence="1">
    <location>
        <begin position="96"/>
        <end position="118"/>
    </location>
</feature>
<sequence>MIHRILGYLWCKTEYLTRHSDTSMYSWHVPSVLSAVIIFYGVDIALIYWAATSVNPGPLFLLAFPLIWIILYVYYHYKRRYLKIREDESYEKYSNIWAILFLILPFVILIIFILLFMADKFYMPY</sequence>
<dbReference type="Proteomes" id="UP000424805">
    <property type="component" value="Unassembled WGS sequence"/>
</dbReference>
<feature type="transmembrane region" description="Helical" evidence="1">
    <location>
        <begin position="57"/>
        <end position="75"/>
    </location>
</feature>
<dbReference type="Proteomes" id="UP000286031">
    <property type="component" value="Unassembled WGS sequence"/>
</dbReference>
<evidence type="ECO:0000313" key="2">
    <source>
        <dbReference type="EMBL" id="KAA4618691.1"/>
    </source>
</evidence>
<feature type="transmembrane region" description="Helical" evidence="1">
    <location>
        <begin position="32"/>
        <end position="51"/>
    </location>
</feature>
<reference evidence="3 4" key="1">
    <citation type="submission" date="2018-08" db="EMBL/GenBank/DDBJ databases">
        <title>A genome reference for cultivated species of the human gut microbiota.</title>
        <authorList>
            <person name="Zou Y."/>
            <person name="Xue W."/>
            <person name="Luo G."/>
        </authorList>
    </citation>
    <scope>NUCLEOTIDE SEQUENCE [LARGE SCALE GENOMIC DNA]</scope>
    <source>
        <strain evidence="3 4">AF04-46</strain>
    </source>
</reference>
<dbReference type="EMBL" id="QSBI01000002">
    <property type="protein sequence ID" value="RGX12804.1"/>
    <property type="molecule type" value="Genomic_DNA"/>
</dbReference>
<proteinExistence type="predicted"/>
<keyword evidence="1" id="KW-1133">Transmembrane helix</keyword>